<gene>
    <name evidence="1" type="ORF">CR513_43549</name>
</gene>
<evidence type="ECO:0008006" key="3">
    <source>
        <dbReference type="Google" id="ProtNLM"/>
    </source>
</evidence>
<comment type="caution">
    <text evidence="1">The sequence shown here is derived from an EMBL/GenBank/DDBJ whole genome shotgun (WGS) entry which is preliminary data.</text>
</comment>
<feature type="non-terminal residue" evidence="1">
    <location>
        <position position="238"/>
    </location>
</feature>
<dbReference type="EMBL" id="QJKJ01009504">
    <property type="protein sequence ID" value="RDX76453.1"/>
    <property type="molecule type" value="Genomic_DNA"/>
</dbReference>
<evidence type="ECO:0000313" key="2">
    <source>
        <dbReference type="Proteomes" id="UP000257109"/>
    </source>
</evidence>
<accession>A0A371FEB7</accession>
<protein>
    <recommendedName>
        <fullName evidence="3">Reverse transcriptase domain-containing protein</fullName>
    </recommendedName>
</protein>
<dbReference type="AlphaFoldDB" id="A0A371FEB7"/>
<organism evidence="1 2">
    <name type="scientific">Mucuna pruriens</name>
    <name type="common">Velvet bean</name>
    <name type="synonym">Dolichos pruriens</name>
    <dbReference type="NCBI Taxonomy" id="157652"/>
    <lineage>
        <taxon>Eukaryota</taxon>
        <taxon>Viridiplantae</taxon>
        <taxon>Streptophyta</taxon>
        <taxon>Embryophyta</taxon>
        <taxon>Tracheophyta</taxon>
        <taxon>Spermatophyta</taxon>
        <taxon>Magnoliopsida</taxon>
        <taxon>eudicotyledons</taxon>
        <taxon>Gunneridae</taxon>
        <taxon>Pentapetalae</taxon>
        <taxon>rosids</taxon>
        <taxon>fabids</taxon>
        <taxon>Fabales</taxon>
        <taxon>Fabaceae</taxon>
        <taxon>Papilionoideae</taxon>
        <taxon>50 kb inversion clade</taxon>
        <taxon>NPAAA clade</taxon>
        <taxon>indigoferoid/millettioid clade</taxon>
        <taxon>Phaseoleae</taxon>
        <taxon>Mucuna</taxon>
    </lineage>
</organism>
<reference evidence="1" key="1">
    <citation type="submission" date="2018-05" db="EMBL/GenBank/DDBJ databases">
        <title>Draft genome of Mucuna pruriens seed.</title>
        <authorList>
            <person name="Nnadi N.E."/>
            <person name="Vos R."/>
            <person name="Hasami M.H."/>
            <person name="Devisetty U.K."/>
            <person name="Aguiy J.C."/>
        </authorList>
    </citation>
    <scope>NUCLEOTIDE SEQUENCE [LARGE SCALE GENOMIC DNA]</scope>
    <source>
        <strain evidence="1">JCA_2017</strain>
    </source>
</reference>
<name>A0A371FEB7_MUCPR</name>
<keyword evidence="2" id="KW-1185">Reference proteome</keyword>
<sequence length="238" mass="27008">MILKLNLEKAYDRETLSKPAILQTLIIGSQLYTIAYQLHPCASIRMSVLLKPLRPHVAFSKGICYHHTSSLFALRGGKKLIIIIKSKILFSTNIVDAEVRKMSDILQILRGTILSSQPNKQAFDFFPAKRQNKLSGWKVTPLSQASRITLAQASLYNISRPRFFVASICDEAECICRNFIWSTIGNHCKCHLRKYASERRWLGFQKSQDLQLGLHDKISLVTLSSSKQILGQDYALKI</sequence>
<proteinExistence type="predicted"/>
<dbReference type="Proteomes" id="UP000257109">
    <property type="component" value="Unassembled WGS sequence"/>
</dbReference>
<evidence type="ECO:0000313" key="1">
    <source>
        <dbReference type="EMBL" id="RDX76453.1"/>
    </source>
</evidence>